<accession>A0AAP0P1D4</accession>
<evidence type="ECO:0000313" key="2">
    <source>
        <dbReference type="EMBL" id="KAK9125290.1"/>
    </source>
</evidence>
<evidence type="ECO:0000313" key="3">
    <source>
        <dbReference type="Proteomes" id="UP001419268"/>
    </source>
</evidence>
<gene>
    <name evidence="2" type="ORF">Scep_014136</name>
</gene>
<reference evidence="2 3" key="1">
    <citation type="submission" date="2024-01" db="EMBL/GenBank/DDBJ databases">
        <title>Genome assemblies of Stephania.</title>
        <authorList>
            <person name="Yang L."/>
        </authorList>
    </citation>
    <scope>NUCLEOTIDE SEQUENCE [LARGE SCALE GENOMIC DNA]</scope>
    <source>
        <strain evidence="2">JXDWG</strain>
        <tissue evidence="2">Leaf</tissue>
    </source>
</reference>
<dbReference type="AlphaFoldDB" id="A0AAP0P1D4"/>
<protein>
    <submittedName>
        <fullName evidence="2">Uncharacterized protein</fullName>
    </submittedName>
</protein>
<feature type="transmembrane region" description="Helical" evidence="1">
    <location>
        <begin position="77"/>
        <end position="94"/>
    </location>
</feature>
<organism evidence="2 3">
    <name type="scientific">Stephania cephalantha</name>
    <dbReference type="NCBI Taxonomy" id="152367"/>
    <lineage>
        <taxon>Eukaryota</taxon>
        <taxon>Viridiplantae</taxon>
        <taxon>Streptophyta</taxon>
        <taxon>Embryophyta</taxon>
        <taxon>Tracheophyta</taxon>
        <taxon>Spermatophyta</taxon>
        <taxon>Magnoliopsida</taxon>
        <taxon>Ranunculales</taxon>
        <taxon>Menispermaceae</taxon>
        <taxon>Menispermoideae</taxon>
        <taxon>Cissampelideae</taxon>
        <taxon>Stephania</taxon>
    </lineage>
</organism>
<dbReference type="EMBL" id="JBBNAG010000006">
    <property type="protein sequence ID" value="KAK9125290.1"/>
    <property type="molecule type" value="Genomic_DNA"/>
</dbReference>
<name>A0AAP0P1D4_9MAGN</name>
<keyword evidence="1" id="KW-1133">Transmembrane helix</keyword>
<evidence type="ECO:0000256" key="1">
    <source>
        <dbReference type="SAM" id="Phobius"/>
    </source>
</evidence>
<keyword evidence="1" id="KW-0812">Transmembrane</keyword>
<comment type="caution">
    <text evidence="2">The sequence shown here is derived from an EMBL/GenBank/DDBJ whole genome shotgun (WGS) entry which is preliminary data.</text>
</comment>
<sequence length="100" mass="11229">MCESTNVDDAMERMFVFGSILKELINTKQGRHGVVLVKSLHEQVNHLLHSCLVNATFAAPSFAASGFLITLVHFKGLFRFMWAVVVVYGGGKVMREIQRF</sequence>
<dbReference type="Proteomes" id="UP001419268">
    <property type="component" value="Unassembled WGS sequence"/>
</dbReference>
<proteinExistence type="predicted"/>
<keyword evidence="3" id="KW-1185">Reference proteome</keyword>
<keyword evidence="1" id="KW-0472">Membrane</keyword>